<dbReference type="PROSITE" id="PS50977">
    <property type="entry name" value="HTH_TETR_2"/>
    <property type="match status" value="1"/>
</dbReference>
<dbReference type="InterPro" id="IPR001647">
    <property type="entry name" value="HTH_TetR"/>
</dbReference>
<dbReference type="GO" id="GO:0003700">
    <property type="term" value="F:DNA-binding transcription factor activity"/>
    <property type="evidence" value="ECO:0007669"/>
    <property type="project" value="TreeGrafter"/>
</dbReference>
<dbReference type="GO" id="GO:0000976">
    <property type="term" value="F:transcription cis-regulatory region binding"/>
    <property type="evidence" value="ECO:0007669"/>
    <property type="project" value="TreeGrafter"/>
</dbReference>
<evidence type="ECO:0000256" key="1">
    <source>
        <dbReference type="ARBA" id="ARBA00023015"/>
    </source>
</evidence>
<feature type="DNA-binding region" description="H-T-H motif" evidence="4">
    <location>
        <begin position="33"/>
        <end position="52"/>
    </location>
</feature>
<dbReference type="PRINTS" id="PR00455">
    <property type="entry name" value="HTHTETR"/>
</dbReference>
<dbReference type="AlphaFoldDB" id="A0A1G7RG95"/>
<evidence type="ECO:0000256" key="2">
    <source>
        <dbReference type="ARBA" id="ARBA00023125"/>
    </source>
</evidence>
<dbReference type="InterPro" id="IPR050109">
    <property type="entry name" value="HTH-type_TetR-like_transc_reg"/>
</dbReference>
<reference evidence="6 7" key="1">
    <citation type="submission" date="2016-10" db="EMBL/GenBank/DDBJ databases">
        <authorList>
            <person name="de Groot N.N."/>
        </authorList>
    </citation>
    <scope>NUCLEOTIDE SEQUENCE [LARGE SCALE GENOMIC DNA]</scope>
    <source>
        <strain evidence="6 7">CGMCC 4.3143</strain>
    </source>
</reference>
<dbReference type="PANTHER" id="PTHR30055:SF234">
    <property type="entry name" value="HTH-TYPE TRANSCRIPTIONAL REGULATOR BETI"/>
    <property type="match status" value="1"/>
</dbReference>
<dbReference type="RefSeq" id="WP_093084386.1">
    <property type="nucleotide sequence ID" value="NZ_FNBE01000009.1"/>
</dbReference>
<dbReference type="PANTHER" id="PTHR30055">
    <property type="entry name" value="HTH-TYPE TRANSCRIPTIONAL REGULATOR RUTR"/>
    <property type="match status" value="1"/>
</dbReference>
<dbReference type="STRING" id="366584.SAMN05216377_10916"/>
<keyword evidence="3" id="KW-0804">Transcription</keyword>
<feature type="domain" description="HTH tetR-type" evidence="5">
    <location>
        <begin position="10"/>
        <end position="70"/>
    </location>
</feature>
<keyword evidence="2 4" id="KW-0238">DNA-binding</keyword>
<dbReference type="EMBL" id="FNBE01000009">
    <property type="protein sequence ID" value="SDG09762.1"/>
    <property type="molecule type" value="Genomic_DNA"/>
</dbReference>
<dbReference type="Proteomes" id="UP000198967">
    <property type="component" value="Unassembled WGS sequence"/>
</dbReference>
<gene>
    <name evidence="6" type="ORF">SAMN05216377_10916</name>
</gene>
<evidence type="ECO:0000256" key="4">
    <source>
        <dbReference type="PROSITE-ProRule" id="PRU00335"/>
    </source>
</evidence>
<dbReference type="InterPro" id="IPR009057">
    <property type="entry name" value="Homeodomain-like_sf"/>
</dbReference>
<proteinExistence type="predicted"/>
<protein>
    <submittedName>
        <fullName evidence="6">Transcriptional regulator, TetR family</fullName>
    </submittedName>
</protein>
<evidence type="ECO:0000256" key="3">
    <source>
        <dbReference type="ARBA" id="ARBA00023163"/>
    </source>
</evidence>
<keyword evidence="1" id="KW-0805">Transcription regulation</keyword>
<keyword evidence="7" id="KW-1185">Reference proteome</keyword>
<accession>A0A1G7RG95</accession>
<evidence type="ECO:0000259" key="5">
    <source>
        <dbReference type="PROSITE" id="PS50977"/>
    </source>
</evidence>
<name>A0A1G7RG95_PSEOR</name>
<dbReference type="Gene3D" id="1.10.357.10">
    <property type="entry name" value="Tetracycline Repressor, domain 2"/>
    <property type="match status" value="1"/>
</dbReference>
<evidence type="ECO:0000313" key="6">
    <source>
        <dbReference type="EMBL" id="SDG09762.1"/>
    </source>
</evidence>
<dbReference type="Pfam" id="PF21351">
    <property type="entry name" value="TetR_C_41"/>
    <property type="match status" value="1"/>
</dbReference>
<dbReference type="InterPro" id="IPR049484">
    <property type="entry name" value="Rv0078-like_C"/>
</dbReference>
<organism evidence="6 7">
    <name type="scientific">Pseudonocardia oroxyli</name>
    <dbReference type="NCBI Taxonomy" id="366584"/>
    <lineage>
        <taxon>Bacteria</taxon>
        <taxon>Bacillati</taxon>
        <taxon>Actinomycetota</taxon>
        <taxon>Actinomycetes</taxon>
        <taxon>Pseudonocardiales</taxon>
        <taxon>Pseudonocardiaceae</taxon>
        <taxon>Pseudonocardia</taxon>
    </lineage>
</organism>
<dbReference type="OrthoDB" id="9805134at2"/>
<dbReference type="Pfam" id="PF00440">
    <property type="entry name" value="TetR_N"/>
    <property type="match status" value="1"/>
</dbReference>
<evidence type="ECO:0000313" key="7">
    <source>
        <dbReference type="Proteomes" id="UP000198967"/>
    </source>
</evidence>
<sequence>MARATKAEAEATAARVLATARELFVARGYADVGLEEVAAAAGVTRGAVYHHYRSKQALFEAVLAEVQREVAEAIAAAATGDAREQLERGCRAFLAAAVAPEVRRILLVDAPAVLGWAVWRAHDAAGTRLLAEGVAAAGLAPAFTPLLNGALNEAALWIAAAPDREAALDQAWSAFQKMLPRGT</sequence>
<dbReference type="SUPFAM" id="SSF46689">
    <property type="entry name" value="Homeodomain-like"/>
    <property type="match status" value="1"/>
</dbReference>